<dbReference type="EMBL" id="UINC01012256">
    <property type="protein sequence ID" value="SVA53618.1"/>
    <property type="molecule type" value="Genomic_DNA"/>
</dbReference>
<reference evidence="8" key="1">
    <citation type="submission" date="2018-05" db="EMBL/GenBank/DDBJ databases">
        <authorList>
            <person name="Lanie J.A."/>
            <person name="Ng W.-L."/>
            <person name="Kazmierczak K.M."/>
            <person name="Andrzejewski T.M."/>
            <person name="Davidsen T.M."/>
            <person name="Wayne K.J."/>
            <person name="Tettelin H."/>
            <person name="Glass J.I."/>
            <person name="Rusch D."/>
            <person name="Podicherti R."/>
            <person name="Tsui H.-C.T."/>
            <person name="Winkler M.E."/>
        </authorList>
    </citation>
    <scope>NUCLEOTIDE SEQUENCE</scope>
</reference>
<sequence>MDVEIVDLSAPRVSSGSLLETEAFVAEKQKEVDKTLKGGPKIQATGLTSLDQKKREVISKQEPKSYIDLDANQEDLFPISINLESVDIRDAMTMLSEITGKNILVGDEVTGTVSVRLFHVPWNKALDAILQIKKLAKHVNEEGTIIRIHEQEALIAQEQFESKRKEDFVRALEAEQSIGALYTEIFRLYYTDPATVKKEIEAVLGVGSAEGGGGEGESTGSSYSVKIAIDERIKSLIIKANREDLDSIANLIQRIDIRTRQVLIEAFIVEATDSWSKELGARLGLDDKVSFNSGAETLTTQMIGIAGSQPEAGADIAIGDTTGLMTDFSVAGGAGLGFLIKRASTVLKTELSAMEKLGITKIISNPHVFTLDNQEAVIIQGDEIPYTTTSEGGGTEISFKEAGIQLTVTPSIVGDGNIILNVVVEKKSADTSQANPPISTRQITTKLLVRDNTIVVIGGVFTQNTAETENKVPYLGDIPIVGKFFQYQSDTDKRAELLVFLAP</sequence>
<keyword evidence="3" id="KW-0732">Signal</keyword>
<keyword evidence="2" id="KW-0813">Transport</keyword>
<evidence type="ECO:0000259" key="7">
    <source>
        <dbReference type="Pfam" id="PF03958"/>
    </source>
</evidence>
<dbReference type="Gene3D" id="3.30.1370.130">
    <property type="match status" value="1"/>
</dbReference>
<protein>
    <submittedName>
        <fullName evidence="8">Uncharacterized protein</fullName>
    </submittedName>
</protein>
<dbReference type="InterPro" id="IPR013355">
    <property type="entry name" value="Pilus_4_PilQ"/>
</dbReference>
<dbReference type="PANTHER" id="PTHR30604">
    <property type="entry name" value="PROTEIN TRANSPORT PROTEIN HOFQ"/>
    <property type="match status" value="1"/>
</dbReference>
<feature type="non-terminal residue" evidence="8">
    <location>
        <position position="503"/>
    </location>
</feature>
<keyword evidence="5" id="KW-0998">Cell outer membrane</keyword>
<organism evidence="8">
    <name type="scientific">marine metagenome</name>
    <dbReference type="NCBI Taxonomy" id="408172"/>
    <lineage>
        <taxon>unclassified sequences</taxon>
        <taxon>metagenomes</taxon>
        <taxon>ecological metagenomes</taxon>
    </lineage>
</organism>
<gene>
    <name evidence="8" type="ORF">METZ01_LOCUS106472</name>
</gene>
<dbReference type="InterPro" id="IPR038591">
    <property type="entry name" value="NolW-like_sf"/>
</dbReference>
<dbReference type="InterPro" id="IPR004846">
    <property type="entry name" value="T2SS/T3SS_dom"/>
</dbReference>
<evidence type="ECO:0000256" key="4">
    <source>
        <dbReference type="ARBA" id="ARBA00023136"/>
    </source>
</evidence>
<dbReference type="GO" id="GO:0009306">
    <property type="term" value="P:protein secretion"/>
    <property type="evidence" value="ECO:0007669"/>
    <property type="project" value="InterPro"/>
</dbReference>
<dbReference type="InterPro" id="IPR051808">
    <property type="entry name" value="Type_IV_pilus_biogenesis"/>
</dbReference>
<dbReference type="PANTHER" id="PTHR30604:SF1">
    <property type="entry name" value="DNA UTILIZATION PROTEIN HOFQ"/>
    <property type="match status" value="1"/>
</dbReference>
<dbReference type="GO" id="GO:0016020">
    <property type="term" value="C:membrane"/>
    <property type="evidence" value="ECO:0007669"/>
    <property type="project" value="UniProtKB-SubCell"/>
</dbReference>
<feature type="domain" description="NolW-like" evidence="7">
    <location>
        <begin position="183"/>
        <end position="261"/>
    </location>
</feature>
<evidence type="ECO:0000313" key="8">
    <source>
        <dbReference type="EMBL" id="SVA53618.1"/>
    </source>
</evidence>
<dbReference type="NCBIfam" id="TIGR02515">
    <property type="entry name" value="IV_pilus_PilQ"/>
    <property type="match status" value="1"/>
</dbReference>
<evidence type="ECO:0000259" key="6">
    <source>
        <dbReference type="Pfam" id="PF00263"/>
    </source>
</evidence>
<evidence type="ECO:0000256" key="2">
    <source>
        <dbReference type="ARBA" id="ARBA00022448"/>
    </source>
</evidence>
<proteinExistence type="predicted"/>
<dbReference type="Gene3D" id="3.30.1370.120">
    <property type="match status" value="1"/>
</dbReference>
<name>A0A381WN56_9ZZZZ</name>
<dbReference type="PRINTS" id="PR00811">
    <property type="entry name" value="BCTERIALGSPD"/>
</dbReference>
<feature type="domain" description="Type II/III secretion system secretin-like" evidence="6">
    <location>
        <begin position="353"/>
        <end position="503"/>
    </location>
</feature>
<evidence type="ECO:0000256" key="3">
    <source>
        <dbReference type="ARBA" id="ARBA00022729"/>
    </source>
</evidence>
<keyword evidence="4" id="KW-0472">Membrane</keyword>
<accession>A0A381WN56</accession>
<dbReference type="AlphaFoldDB" id="A0A381WN56"/>
<comment type="subcellular location">
    <subcellularLocation>
        <location evidence="1">Membrane</location>
    </subcellularLocation>
</comment>
<dbReference type="Pfam" id="PF00263">
    <property type="entry name" value="Secretin"/>
    <property type="match status" value="1"/>
</dbReference>
<evidence type="ECO:0000256" key="1">
    <source>
        <dbReference type="ARBA" id="ARBA00004370"/>
    </source>
</evidence>
<evidence type="ECO:0000256" key="5">
    <source>
        <dbReference type="ARBA" id="ARBA00023237"/>
    </source>
</evidence>
<dbReference type="Pfam" id="PF03958">
    <property type="entry name" value="Secretin_N"/>
    <property type="match status" value="1"/>
</dbReference>
<dbReference type="InterPro" id="IPR005644">
    <property type="entry name" value="NolW-like"/>
</dbReference>
<dbReference type="InterPro" id="IPR001775">
    <property type="entry name" value="GspD/PilQ"/>
</dbReference>